<protein>
    <submittedName>
        <fullName evidence="1">Uncharacterized protein</fullName>
    </submittedName>
</protein>
<evidence type="ECO:0000313" key="2">
    <source>
        <dbReference type="Proteomes" id="UP001293254"/>
    </source>
</evidence>
<dbReference type="AlphaFoldDB" id="A0AAE1XTM0"/>
<gene>
    <name evidence="1" type="ORF">Salat_2565800</name>
</gene>
<dbReference type="Proteomes" id="UP001293254">
    <property type="component" value="Unassembled WGS sequence"/>
</dbReference>
<reference evidence="1" key="1">
    <citation type="submission" date="2020-06" db="EMBL/GenBank/DDBJ databases">
        <authorList>
            <person name="Li T."/>
            <person name="Hu X."/>
            <person name="Zhang T."/>
            <person name="Song X."/>
            <person name="Zhang H."/>
            <person name="Dai N."/>
            <person name="Sheng W."/>
            <person name="Hou X."/>
            <person name="Wei L."/>
        </authorList>
    </citation>
    <scope>NUCLEOTIDE SEQUENCE</scope>
    <source>
        <strain evidence="1">3651</strain>
        <tissue evidence="1">Leaf</tissue>
    </source>
</reference>
<dbReference type="EMBL" id="JACGWO010000010">
    <property type="protein sequence ID" value="KAK4417402.1"/>
    <property type="molecule type" value="Genomic_DNA"/>
</dbReference>
<evidence type="ECO:0000313" key="1">
    <source>
        <dbReference type="EMBL" id="KAK4417402.1"/>
    </source>
</evidence>
<organism evidence="1 2">
    <name type="scientific">Sesamum alatum</name>
    <dbReference type="NCBI Taxonomy" id="300844"/>
    <lineage>
        <taxon>Eukaryota</taxon>
        <taxon>Viridiplantae</taxon>
        <taxon>Streptophyta</taxon>
        <taxon>Embryophyta</taxon>
        <taxon>Tracheophyta</taxon>
        <taxon>Spermatophyta</taxon>
        <taxon>Magnoliopsida</taxon>
        <taxon>eudicotyledons</taxon>
        <taxon>Gunneridae</taxon>
        <taxon>Pentapetalae</taxon>
        <taxon>asterids</taxon>
        <taxon>lamiids</taxon>
        <taxon>Lamiales</taxon>
        <taxon>Pedaliaceae</taxon>
        <taxon>Sesamum</taxon>
    </lineage>
</organism>
<name>A0AAE1XTM0_9LAMI</name>
<reference evidence="1" key="2">
    <citation type="journal article" date="2024" name="Plant">
        <title>Genomic evolution and insights into agronomic trait innovations of Sesamum species.</title>
        <authorList>
            <person name="Miao H."/>
            <person name="Wang L."/>
            <person name="Qu L."/>
            <person name="Liu H."/>
            <person name="Sun Y."/>
            <person name="Le M."/>
            <person name="Wang Q."/>
            <person name="Wei S."/>
            <person name="Zheng Y."/>
            <person name="Lin W."/>
            <person name="Duan Y."/>
            <person name="Cao H."/>
            <person name="Xiong S."/>
            <person name="Wang X."/>
            <person name="Wei L."/>
            <person name="Li C."/>
            <person name="Ma Q."/>
            <person name="Ju M."/>
            <person name="Zhao R."/>
            <person name="Li G."/>
            <person name="Mu C."/>
            <person name="Tian Q."/>
            <person name="Mei H."/>
            <person name="Zhang T."/>
            <person name="Gao T."/>
            <person name="Zhang H."/>
        </authorList>
    </citation>
    <scope>NUCLEOTIDE SEQUENCE</scope>
    <source>
        <strain evidence="1">3651</strain>
    </source>
</reference>
<accession>A0AAE1XTM0</accession>
<proteinExistence type="predicted"/>
<keyword evidence="2" id="KW-1185">Reference proteome</keyword>
<comment type="caution">
    <text evidence="1">The sequence shown here is derived from an EMBL/GenBank/DDBJ whole genome shotgun (WGS) entry which is preliminary data.</text>
</comment>
<sequence>MSPLRPVPLFSPLWKARPRTTWPTSPLGPRPDRVQVLLSYILPLWLKTLDLTSAFFSQCDPSSLPHSLLVSPPPPLSIVVGNGACVAKGVCPLCFVVVVRWSCGDGISLCGSKALCNWLTADIWVVGASLPSDQGNLSLF</sequence>